<keyword evidence="2" id="KW-1185">Reference proteome</keyword>
<evidence type="ECO:0000313" key="1">
    <source>
        <dbReference type="EMBL" id="KAH3884631.1"/>
    </source>
</evidence>
<sequence>MAFAIKTEHIDRALCGHHKATSLSSVDPAINQKGEFITTFSTKSQILQLLSEINCIFRDPVRSIIHGTSPTRNNHANAEQMLYALRYTELEQELNGCLLRHTAVTTFRTQPSNENTGITYMSMK</sequence>
<name>A0A9D4MY41_DREPO</name>
<dbReference type="AlphaFoldDB" id="A0A9D4MY41"/>
<gene>
    <name evidence="1" type="ORF">DPMN_008615</name>
</gene>
<accession>A0A9D4MY41</accession>
<reference evidence="1" key="2">
    <citation type="submission" date="2020-11" db="EMBL/GenBank/DDBJ databases">
        <authorList>
            <person name="McCartney M.A."/>
            <person name="Auch B."/>
            <person name="Kono T."/>
            <person name="Mallez S."/>
            <person name="Becker A."/>
            <person name="Gohl D.M."/>
            <person name="Silverstein K.A.T."/>
            <person name="Koren S."/>
            <person name="Bechman K.B."/>
            <person name="Herman A."/>
            <person name="Abrahante J.E."/>
            <person name="Garbe J."/>
        </authorList>
    </citation>
    <scope>NUCLEOTIDE SEQUENCE</scope>
    <source>
        <strain evidence="1">Duluth1</strain>
        <tissue evidence="1">Whole animal</tissue>
    </source>
</reference>
<comment type="caution">
    <text evidence="1">The sequence shown here is derived from an EMBL/GenBank/DDBJ whole genome shotgun (WGS) entry which is preliminary data.</text>
</comment>
<protein>
    <submittedName>
        <fullName evidence="1">Uncharacterized protein</fullName>
    </submittedName>
</protein>
<evidence type="ECO:0000313" key="2">
    <source>
        <dbReference type="Proteomes" id="UP000828390"/>
    </source>
</evidence>
<reference evidence="1" key="1">
    <citation type="journal article" date="2019" name="bioRxiv">
        <title>The Genome of the Zebra Mussel, Dreissena polymorpha: A Resource for Invasive Species Research.</title>
        <authorList>
            <person name="McCartney M.A."/>
            <person name="Auch B."/>
            <person name="Kono T."/>
            <person name="Mallez S."/>
            <person name="Zhang Y."/>
            <person name="Obille A."/>
            <person name="Becker A."/>
            <person name="Abrahante J.E."/>
            <person name="Garbe J."/>
            <person name="Badalamenti J.P."/>
            <person name="Herman A."/>
            <person name="Mangelson H."/>
            <person name="Liachko I."/>
            <person name="Sullivan S."/>
            <person name="Sone E.D."/>
            <person name="Koren S."/>
            <person name="Silverstein K.A.T."/>
            <person name="Beckman K.B."/>
            <person name="Gohl D.M."/>
        </authorList>
    </citation>
    <scope>NUCLEOTIDE SEQUENCE</scope>
    <source>
        <strain evidence="1">Duluth1</strain>
        <tissue evidence="1">Whole animal</tissue>
    </source>
</reference>
<dbReference type="Proteomes" id="UP000828390">
    <property type="component" value="Unassembled WGS sequence"/>
</dbReference>
<dbReference type="EMBL" id="JAIWYP010000001">
    <property type="protein sequence ID" value="KAH3884631.1"/>
    <property type="molecule type" value="Genomic_DNA"/>
</dbReference>
<organism evidence="1 2">
    <name type="scientific">Dreissena polymorpha</name>
    <name type="common">Zebra mussel</name>
    <name type="synonym">Mytilus polymorpha</name>
    <dbReference type="NCBI Taxonomy" id="45954"/>
    <lineage>
        <taxon>Eukaryota</taxon>
        <taxon>Metazoa</taxon>
        <taxon>Spiralia</taxon>
        <taxon>Lophotrochozoa</taxon>
        <taxon>Mollusca</taxon>
        <taxon>Bivalvia</taxon>
        <taxon>Autobranchia</taxon>
        <taxon>Heteroconchia</taxon>
        <taxon>Euheterodonta</taxon>
        <taxon>Imparidentia</taxon>
        <taxon>Neoheterodontei</taxon>
        <taxon>Myida</taxon>
        <taxon>Dreissenoidea</taxon>
        <taxon>Dreissenidae</taxon>
        <taxon>Dreissena</taxon>
    </lineage>
</organism>
<proteinExistence type="predicted"/>